<proteinExistence type="predicted"/>
<accession>A0ABD1ZX49</accession>
<feature type="non-terminal residue" evidence="1">
    <location>
        <position position="193"/>
    </location>
</feature>
<dbReference type="AlphaFoldDB" id="A0ABD1ZX49"/>
<name>A0ABD1ZX49_VESSQ</name>
<protein>
    <submittedName>
        <fullName evidence="1">Uncharacterized protein</fullName>
    </submittedName>
</protein>
<dbReference type="Proteomes" id="UP001607302">
    <property type="component" value="Unassembled WGS sequence"/>
</dbReference>
<evidence type="ECO:0000313" key="1">
    <source>
        <dbReference type="EMBL" id="KAL2712954.1"/>
    </source>
</evidence>
<reference evidence="1 2" key="1">
    <citation type="journal article" date="2024" name="Ann. Entomol. Soc. Am.">
        <title>Genomic analyses of the southern and eastern yellowjacket wasps (Hymenoptera: Vespidae) reveal evolutionary signatures of social life.</title>
        <authorList>
            <person name="Catto M.A."/>
            <person name="Caine P.B."/>
            <person name="Orr S.E."/>
            <person name="Hunt B.G."/>
            <person name="Goodisman M.A.D."/>
        </authorList>
    </citation>
    <scope>NUCLEOTIDE SEQUENCE [LARGE SCALE GENOMIC DNA]</scope>
    <source>
        <strain evidence="1">233</strain>
        <tissue evidence="1">Head and thorax</tissue>
    </source>
</reference>
<comment type="caution">
    <text evidence="1">The sequence shown here is derived from an EMBL/GenBank/DDBJ whole genome shotgun (WGS) entry which is preliminary data.</text>
</comment>
<evidence type="ECO:0000313" key="2">
    <source>
        <dbReference type="Proteomes" id="UP001607302"/>
    </source>
</evidence>
<sequence length="193" mass="22325">MAATAATATAAAADVSALLSLDAFTSRCLDVLDRPADLWQLTGYWGQRTVTDTGIARTNWLARGEDRGYERISKETCPFRFDWIDAVIVLIVSLTLRINLRISRTREKSKLLRTRLLFRTSGFSIEFSKKTTVDYRITWFRITSRKNFFTGNKRGAKEIEKFDRKSKEDGPKDWMEHCPSYTRCTYEKETNKQ</sequence>
<organism evidence="1 2">
    <name type="scientific">Vespula squamosa</name>
    <name type="common">Southern yellow jacket</name>
    <name type="synonym">Wasp</name>
    <dbReference type="NCBI Taxonomy" id="30214"/>
    <lineage>
        <taxon>Eukaryota</taxon>
        <taxon>Metazoa</taxon>
        <taxon>Ecdysozoa</taxon>
        <taxon>Arthropoda</taxon>
        <taxon>Hexapoda</taxon>
        <taxon>Insecta</taxon>
        <taxon>Pterygota</taxon>
        <taxon>Neoptera</taxon>
        <taxon>Endopterygota</taxon>
        <taxon>Hymenoptera</taxon>
        <taxon>Apocrita</taxon>
        <taxon>Aculeata</taxon>
        <taxon>Vespoidea</taxon>
        <taxon>Vespidae</taxon>
        <taxon>Vespinae</taxon>
        <taxon>Vespula</taxon>
    </lineage>
</organism>
<dbReference type="EMBL" id="JAUDFV010000164">
    <property type="protein sequence ID" value="KAL2712954.1"/>
    <property type="molecule type" value="Genomic_DNA"/>
</dbReference>
<keyword evidence="2" id="KW-1185">Reference proteome</keyword>
<gene>
    <name evidence="1" type="ORF">V1478_017545</name>
</gene>